<dbReference type="Proteomes" id="UP000825935">
    <property type="component" value="Chromosome 9"/>
</dbReference>
<sequence>MARLGNGTRRRFIRLRKVPRLRLGSLRCAVSPLAFLGKKLRQAYGSFVRGVSNRTAPDEEGALLPTQYSVQLPGHSSTMAVQERDLNILLFICLARAHLQLFPVNTEDAQRQPLPNNS</sequence>
<gene>
    <name evidence="1" type="ORF">KP509_09G042700</name>
</gene>
<dbReference type="EMBL" id="CM035414">
    <property type="protein sequence ID" value="KAH7429341.1"/>
    <property type="molecule type" value="Genomic_DNA"/>
</dbReference>
<comment type="caution">
    <text evidence="1">The sequence shown here is derived from an EMBL/GenBank/DDBJ whole genome shotgun (WGS) entry which is preliminary data.</text>
</comment>
<dbReference type="AlphaFoldDB" id="A0A8T2TZU3"/>
<protein>
    <submittedName>
        <fullName evidence="1">Uncharacterized protein</fullName>
    </submittedName>
</protein>
<evidence type="ECO:0000313" key="1">
    <source>
        <dbReference type="EMBL" id="KAH7429341.1"/>
    </source>
</evidence>
<reference evidence="1" key="1">
    <citation type="submission" date="2021-08" db="EMBL/GenBank/DDBJ databases">
        <title>WGS assembly of Ceratopteris richardii.</title>
        <authorList>
            <person name="Marchant D.B."/>
            <person name="Chen G."/>
            <person name="Jenkins J."/>
            <person name="Shu S."/>
            <person name="Leebens-Mack J."/>
            <person name="Grimwood J."/>
            <person name="Schmutz J."/>
            <person name="Soltis P."/>
            <person name="Soltis D."/>
            <person name="Chen Z.-H."/>
        </authorList>
    </citation>
    <scope>NUCLEOTIDE SEQUENCE</scope>
    <source>
        <strain evidence="1">Whitten #5841</strain>
        <tissue evidence="1">Leaf</tissue>
    </source>
</reference>
<evidence type="ECO:0000313" key="2">
    <source>
        <dbReference type="Proteomes" id="UP000825935"/>
    </source>
</evidence>
<name>A0A8T2TZU3_CERRI</name>
<accession>A0A8T2TZU3</accession>
<organism evidence="1 2">
    <name type="scientific">Ceratopteris richardii</name>
    <name type="common">Triangle waterfern</name>
    <dbReference type="NCBI Taxonomy" id="49495"/>
    <lineage>
        <taxon>Eukaryota</taxon>
        <taxon>Viridiplantae</taxon>
        <taxon>Streptophyta</taxon>
        <taxon>Embryophyta</taxon>
        <taxon>Tracheophyta</taxon>
        <taxon>Polypodiopsida</taxon>
        <taxon>Polypodiidae</taxon>
        <taxon>Polypodiales</taxon>
        <taxon>Pteridineae</taxon>
        <taxon>Pteridaceae</taxon>
        <taxon>Parkerioideae</taxon>
        <taxon>Ceratopteris</taxon>
    </lineage>
</organism>
<proteinExistence type="predicted"/>
<keyword evidence="2" id="KW-1185">Reference proteome</keyword>